<proteinExistence type="predicted"/>
<dbReference type="Proteomes" id="UP000606786">
    <property type="component" value="Unassembled WGS sequence"/>
</dbReference>
<dbReference type="AlphaFoldDB" id="A0A811UTZ4"/>
<sequence>HHVHDSKTKSLFVYALDQPNLTTNTRYAVLHHQDVNFAIARYLSNTFLKTALD</sequence>
<reference evidence="1" key="1">
    <citation type="submission" date="2020-11" db="EMBL/GenBank/DDBJ databases">
        <authorList>
            <person name="Whitehead M."/>
        </authorList>
    </citation>
    <scope>NUCLEOTIDE SEQUENCE</scope>
    <source>
        <strain evidence="1">EGII</strain>
    </source>
</reference>
<feature type="non-terminal residue" evidence="1">
    <location>
        <position position="1"/>
    </location>
</feature>
<dbReference type="EMBL" id="CAJHJT010000023">
    <property type="protein sequence ID" value="CAD7002144.1"/>
    <property type="molecule type" value="Genomic_DNA"/>
</dbReference>
<keyword evidence="2" id="KW-1185">Reference proteome</keyword>
<comment type="caution">
    <text evidence="1">The sequence shown here is derived from an EMBL/GenBank/DDBJ whole genome shotgun (WGS) entry which is preliminary data.</text>
</comment>
<gene>
    <name evidence="1" type="ORF">CCAP1982_LOCUS10632</name>
</gene>
<protein>
    <submittedName>
        <fullName evidence="1">(Mediterranean fruit fly) hypothetical protein</fullName>
    </submittedName>
</protein>
<name>A0A811UTZ4_CERCA</name>
<organism evidence="1 2">
    <name type="scientific">Ceratitis capitata</name>
    <name type="common">Mediterranean fruit fly</name>
    <name type="synonym">Tephritis capitata</name>
    <dbReference type="NCBI Taxonomy" id="7213"/>
    <lineage>
        <taxon>Eukaryota</taxon>
        <taxon>Metazoa</taxon>
        <taxon>Ecdysozoa</taxon>
        <taxon>Arthropoda</taxon>
        <taxon>Hexapoda</taxon>
        <taxon>Insecta</taxon>
        <taxon>Pterygota</taxon>
        <taxon>Neoptera</taxon>
        <taxon>Endopterygota</taxon>
        <taxon>Diptera</taxon>
        <taxon>Brachycera</taxon>
        <taxon>Muscomorpha</taxon>
        <taxon>Tephritoidea</taxon>
        <taxon>Tephritidae</taxon>
        <taxon>Ceratitis</taxon>
        <taxon>Ceratitis</taxon>
    </lineage>
</organism>
<accession>A0A811UTZ4</accession>
<evidence type="ECO:0000313" key="2">
    <source>
        <dbReference type="Proteomes" id="UP000606786"/>
    </source>
</evidence>
<evidence type="ECO:0000313" key="1">
    <source>
        <dbReference type="EMBL" id="CAD7002144.1"/>
    </source>
</evidence>